<feature type="transmembrane region" description="Helical" evidence="1">
    <location>
        <begin position="57"/>
        <end position="74"/>
    </location>
</feature>
<organism evidence="2 3">
    <name type="scientific">Rhodococcus phage Toil</name>
    <dbReference type="NCBI Taxonomy" id="1975614"/>
    <lineage>
        <taxon>Viruses</taxon>
        <taxon>Varidnaviria</taxon>
        <taxon>Bamfordvirae</taxon>
        <taxon>Preplasmiviricota</taxon>
        <taxon>Prepoliviricotina</taxon>
        <taxon>Tectiliviricetes</taxon>
        <taxon>Kalamavirales</taxon>
        <taxon>Tectiviridae</taxon>
        <taxon>Epsilontectivirus</taxon>
        <taxon>Epsilontectivirus toil</taxon>
    </lineage>
</organism>
<feature type="transmembrane region" description="Helical" evidence="1">
    <location>
        <begin position="21"/>
        <end position="45"/>
    </location>
</feature>
<evidence type="ECO:0000313" key="2">
    <source>
        <dbReference type="EMBL" id="ARK07700.1"/>
    </source>
</evidence>
<accession>A0A1W6DXH1</accession>
<keyword evidence="1" id="KW-1133">Transmembrane helix</keyword>
<reference evidence="2 3" key="1">
    <citation type="submission" date="2017-03" db="EMBL/GenBank/DDBJ databases">
        <title>Complete genome of Rhodococcus opacus Tectivirus Toil.</title>
        <authorList>
            <person name="Gill J.J."/>
            <person name="Wang B."/>
            <person name="Young R."/>
            <person name="Chu K.-H."/>
        </authorList>
    </citation>
    <scope>NUCLEOTIDE SEQUENCE [LARGE SCALE GENOMIC DNA]</scope>
</reference>
<keyword evidence="1" id="KW-0472">Membrane</keyword>
<proteinExistence type="predicted"/>
<sequence>MAARAARFLRTACSTMTSERMKVLALLAGVAIVLLIVCLAGFVVVAGRDFNESLGPLIGYATPTVITLFTFAGIQEKLDKVHKQVNGNYDALARQNEDLTYKFVNLAEGGETKSADQHDH</sequence>
<evidence type="ECO:0000256" key="1">
    <source>
        <dbReference type="SAM" id="Phobius"/>
    </source>
</evidence>
<keyword evidence="3" id="KW-1185">Reference proteome</keyword>
<name>A0A1W6DXH1_9VIRU</name>
<keyword evidence="1" id="KW-0812">Transmembrane</keyword>
<dbReference type="Proteomes" id="UP000225832">
    <property type="component" value="Segment"/>
</dbReference>
<evidence type="ECO:0008006" key="4">
    <source>
        <dbReference type="Google" id="ProtNLM"/>
    </source>
</evidence>
<evidence type="ECO:0000313" key="3">
    <source>
        <dbReference type="Proteomes" id="UP000225832"/>
    </source>
</evidence>
<dbReference type="EMBL" id="KY817360">
    <property type="protein sequence ID" value="ARK07700.1"/>
    <property type="molecule type" value="Genomic_DNA"/>
</dbReference>
<protein>
    <recommendedName>
        <fullName evidence="4">Holin</fullName>
    </recommendedName>
</protein>
<gene>
    <name evidence="2" type="ORF">Toil_gp17</name>
</gene>